<keyword evidence="1" id="KW-1133">Transmembrane helix</keyword>
<reference evidence="2 3" key="1">
    <citation type="journal article" date="2020" name="Nature">
        <title>Six reference-quality genomes reveal evolution of bat adaptations.</title>
        <authorList>
            <person name="Jebb D."/>
            <person name="Huang Z."/>
            <person name="Pippel M."/>
            <person name="Hughes G.M."/>
            <person name="Lavrichenko K."/>
            <person name="Devanna P."/>
            <person name="Winkler S."/>
            <person name="Jermiin L.S."/>
            <person name="Skirmuntt E.C."/>
            <person name="Katzourakis A."/>
            <person name="Burkitt-Gray L."/>
            <person name="Ray D.A."/>
            <person name="Sullivan K.A.M."/>
            <person name="Roscito J.G."/>
            <person name="Kirilenko B.M."/>
            <person name="Davalos L.M."/>
            <person name="Corthals A.P."/>
            <person name="Power M.L."/>
            <person name="Jones G."/>
            <person name="Ransome R.D."/>
            <person name="Dechmann D.K.N."/>
            <person name="Locatelli A.G."/>
            <person name="Puechmaille S.J."/>
            <person name="Fedrigo O."/>
            <person name="Jarvis E.D."/>
            <person name="Hiller M."/>
            <person name="Vernes S.C."/>
            <person name="Myers E.W."/>
            <person name="Teeling E.C."/>
        </authorList>
    </citation>
    <scope>NUCLEOTIDE SEQUENCE [LARGE SCALE GENOMIC DNA]</scope>
    <source>
        <strain evidence="2">MPipKuh1</strain>
        <tissue evidence="2">Flight muscle</tissue>
    </source>
</reference>
<dbReference type="AlphaFoldDB" id="A0A7J7U8A6"/>
<keyword evidence="3" id="KW-1185">Reference proteome</keyword>
<evidence type="ECO:0000256" key="1">
    <source>
        <dbReference type="SAM" id="Phobius"/>
    </source>
</evidence>
<dbReference type="Proteomes" id="UP000558488">
    <property type="component" value="Unassembled WGS sequence"/>
</dbReference>
<name>A0A7J7U8A6_PIPKU</name>
<comment type="caution">
    <text evidence="2">The sequence shown here is derived from an EMBL/GenBank/DDBJ whole genome shotgun (WGS) entry which is preliminary data.</text>
</comment>
<evidence type="ECO:0000313" key="2">
    <source>
        <dbReference type="EMBL" id="KAF6309090.1"/>
    </source>
</evidence>
<organism evidence="2 3">
    <name type="scientific">Pipistrellus kuhlii</name>
    <name type="common">Kuhl's pipistrelle</name>
    <dbReference type="NCBI Taxonomy" id="59472"/>
    <lineage>
        <taxon>Eukaryota</taxon>
        <taxon>Metazoa</taxon>
        <taxon>Chordata</taxon>
        <taxon>Craniata</taxon>
        <taxon>Vertebrata</taxon>
        <taxon>Euteleostomi</taxon>
        <taxon>Mammalia</taxon>
        <taxon>Eutheria</taxon>
        <taxon>Laurasiatheria</taxon>
        <taxon>Chiroptera</taxon>
        <taxon>Yangochiroptera</taxon>
        <taxon>Vespertilionidae</taxon>
        <taxon>Pipistrellus</taxon>
    </lineage>
</organism>
<sequence length="143" mass="16420">MYCLNAFKSLLFKEKLKQKYWYVTMRDCQCNQDNTNHNQHSLHWTAVLSKVLGKCITDNLPDFSMSIRGPLTYAGFLITPIENTSVFLLTPYVTGALMLCCILCFFCGTIPFKNKEHHDSNLCVFTNPSLRFVYVGYCGVLDH</sequence>
<dbReference type="EMBL" id="JACAGB010000022">
    <property type="protein sequence ID" value="KAF6309090.1"/>
    <property type="molecule type" value="Genomic_DNA"/>
</dbReference>
<evidence type="ECO:0000313" key="3">
    <source>
        <dbReference type="Proteomes" id="UP000558488"/>
    </source>
</evidence>
<proteinExistence type="predicted"/>
<feature type="transmembrane region" description="Helical" evidence="1">
    <location>
        <begin position="92"/>
        <end position="112"/>
    </location>
</feature>
<protein>
    <submittedName>
        <fullName evidence="2">Uncharacterized protein</fullName>
    </submittedName>
</protein>
<accession>A0A7J7U8A6</accession>
<keyword evidence="1" id="KW-0472">Membrane</keyword>
<gene>
    <name evidence="2" type="ORF">mPipKuh1_009190</name>
</gene>
<keyword evidence="1" id="KW-0812">Transmembrane</keyword>